<evidence type="ECO:0000256" key="1">
    <source>
        <dbReference type="SAM" id="MobiDB-lite"/>
    </source>
</evidence>
<organism evidence="2 3">
    <name type="scientific">Mycetomoellerius zeteki</name>
    <dbReference type="NCBI Taxonomy" id="64791"/>
    <lineage>
        <taxon>Eukaryota</taxon>
        <taxon>Metazoa</taxon>
        <taxon>Ecdysozoa</taxon>
        <taxon>Arthropoda</taxon>
        <taxon>Hexapoda</taxon>
        <taxon>Insecta</taxon>
        <taxon>Pterygota</taxon>
        <taxon>Neoptera</taxon>
        <taxon>Endopterygota</taxon>
        <taxon>Hymenoptera</taxon>
        <taxon>Apocrita</taxon>
        <taxon>Aculeata</taxon>
        <taxon>Formicoidea</taxon>
        <taxon>Formicidae</taxon>
        <taxon>Myrmicinae</taxon>
        <taxon>Mycetomoellerius</taxon>
    </lineage>
</organism>
<dbReference type="Proteomes" id="UP000075809">
    <property type="component" value="Unassembled WGS sequence"/>
</dbReference>
<gene>
    <name evidence="2" type="ORF">ALC60_01952</name>
</gene>
<evidence type="ECO:0000313" key="2">
    <source>
        <dbReference type="EMBL" id="KYQ59117.1"/>
    </source>
</evidence>
<keyword evidence="3" id="KW-1185">Reference proteome</keyword>
<accession>A0A151XFI1</accession>
<proteinExistence type="predicted"/>
<reference evidence="2 3" key="1">
    <citation type="submission" date="2015-09" db="EMBL/GenBank/DDBJ databases">
        <title>Trachymyrmex zeteki WGS genome.</title>
        <authorList>
            <person name="Nygaard S."/>
            <person name="Hu H."/>
            <person name="Boomsma J."/>
            <person name="Zhang G."/>
        </authorList>
    </citation>
    <scope>NUCLEOTIDE SEQUENCE [LARGE SCALE GENOMIC DNA]</scope>
    <source>
        <strain evidence="2">Tzet28-1</strain>
        <tissue evidence="2">Whole body</tissue>
    </source>
</reference>
<feature type="region of interest" description="Disordered" evidence="1">
    <location>
        <begin position="72"/>
        <end position="106"/>
    </location>
</feature>
<feature type="compositionally biased region" description="Basic and acidic residues" evidence="1">
    <location>
        <begin position="89"/>
        <end position="98"/>
    </location>
</feature>
<dbReference type="AlphaFoldDB" id="A0A151XFI1"/>
<evidence type="ECO:0000313" key="3">
    <source>
        <dbReference type="Proteomes" id="UP000075809"/>
    </source>
</evidence>
<dbReference type="EMBL" id="KQ982194">
    <property type="protein sequence ID" value="KYQ59117.1"/>
    <property type="molecule type" value="Genomic_DNA"/>
</dbReference>
<sequence>MHHKRNGELLSARGEVTRHDVTLGWLYVPRNGPQRNVGPMFYTGQNPRSNDLDLDPKELDYQLSEHWRAAAAGDDSLRSRDSAQYIPNGRREASRPPRDLVALTAQ</sequence>
<protein>
    <submittedName>
        <fullName evidence="2">Uncharacterized protein</fullName>
    </submittedName>
</protein>
<name>A0A151XFI1_9HYME</name>